<protein>
    <submittedName>
        <fullName evidence="1">Uncharacterized protein</fullName>
    </submittedName>
</protein>
<proteinExistence type="predicted"/>
<dbReference type="OrthoDB" id="10003767at2759"/>
<dbReference type="Proteomes" id="UP000326565">
    <property type="component" value="Unassembled WGS sequence"/>
</dbReference>
<evidence type="ECO:0000313" key="1">
    <source>
        <dbReference type="EMBL" id="KAB8075543.1"/>
    </source>
</evidence>
<keyword evidence="2" id="KW-1185">Reference proteome</keyword>
<organism evidence="1 2">
    <name type="scientific">Aspergillus leporis</name>
    <dbReference type="NCBI Taxonomy" id="41062"/>
    <lineage>
        <taxon>Eukaryota</taxon>
        <taxon>Fungi</taxon>
        <taxon>Dikarya</taxon>
        <taxon>Ascomycota</taxon>
        <taxon>Pezizomycotina</taxon>
        <taxon>Eurotiomycetes</taxon>
        <taxon>Eurotiomycetidae</taxon>
        <taxon>Eurotiales</taxon>
        <taxon>Aspergillaceae</taxon>
        <taxon>Aspergillus</taxon>
        <taxon>Aspergillus subgen. Circumdati</taxon>
    </lineage>
</organism>
<name>A0A5N5X422_9EURO</name>
<dbReference type="AlphaFoldDB" id="A0A5N5X422"/>
<evidence type="ECO:0000313" key="2">
    <source>
        <dbReference type="Proteomes" id="UP000326565"/>
    </source>
</evidence>
<gene>
    <name evidence="1" type="ORF">BDV29DRAFT_171905</name>
</gene>
<sequence length="74" mass="8282">MAIRHVSFDMNDLAKRAAEAVSYSHTQCDHVEKFPDGMFNKSFLSTTQDCTQAAKSQIRTLGGRTIPLPAKWPQ</sequence>
<dbReference type="EMBL" id="ML732193">
    <property type="protein sequence ID" value="KAB8075543.1"/>
    <property type="molecule type" value="Genomic_DNA"/>
</dbReference>
<accession>A0A5N5X422</accession>
<reference evidence="1 2" key="1">
    <citation type="submission" date="2019-04" db="EMBL/GenBank/DDBJ databases">
        <title>Friends and foes A comparative genomics study of 23 Aspergillus species from section Flavi.</title>
        <authorList>
            <consortium name="DOE Joint Genome Institute"/>
            <person name="Kjaerbolling I."/>
            <person name="Vesth T."/>
            <person name="Frisvad J.C."/>
            <person name="Nybo J.L."/>
            <person name="Theobald S."/>
            <person name="Kildgaard S."/>
            <person name="Isbrandt T."/>
            <person name="Kuo A."/>
            <person name="Sato A."/>
            <person name="Lyhne E.K."/>
            <person name="Kogle M.E."/>
            <person name="Wiebenga A."/>
            <person name="Kun R.S."/>
            <person name="Lubbers R.J."/>
            <person name="Makela M.R."/>
            <person name="Barry K."/>
            <person name="Chovatia M."/>
            <person name="Clum A."/>
            <person name="Daum C."/>
            <person name="Haridas S."/>
            <person name="He G."/>
            <person name="LaButti K."/>
            <person name="Lipzen A."/>
            <person name="Mondo S."/>
            <person name="Riley R."/>
            <person name="Salamov A."/>
            <person name="Simmons B.A."/>
            <person name="Magnuson J.K."/>
            <person name="Henrissat B."/>
            <person name="Mortensen U.H."/>
            <person name="Larsen T.O."/>
            <person name="Devries R.P."/>
            <person name="Grigoriev I.V."/>
            <person name="Machida M."/>
            <person name="Baker S.E."/>
            <person name="Andersen M.R."/>
        </authorList>
    </citation>
    <scope>NUCLEOTIDE SEQUENCE [LARGE SCALE GENOMIC DNA]</scope>
    <source>
        <strain evidence="1 2">CBS 151.66</strain>
    </source>
</reference>